<protein>
    <submittedName>
        <fullName evidence="2">Uncharacterized protein</fullName>
    </submittedName>
</protein>
<comment type="caution">
    <text evidence="2">The sequence shown here is derived from an EMBL/GenBank/DDBJ whole genome shotgun (WGS) entry which is preliminary data.</text>
</comment>
<dbReference type="RefSeq" id="WP_323279026.1">
    <property type="nucleotide sequence ID" value="NZ_JAYGGQ010000007.1"/>
</dbReference>
<evidence type="ECO:0000313" key="2">
    <source>
        <dbReference type="EMBL" id="MEA5455168.1"/>
    </source>
</evidence>
<feature type="transmembrane region" description="Helical" evidence="1">
    <location>
        <begin position="118"/>
        <end position="137"/>
    </location>
</feature>
<evidence type="ECO:0000256" key="1">
    <source>
        <dbReference type="SAM" id="Phobius"/>
    </source>
</evidence>
<feature type="transmembrane region" description="Helical" evidence="1">
    <location>
        <begin position="184"/>
        <end position="203"/>
    </location>
</feature>
<organism evidence="2 3">
    <name type="scientific">Sinomonas terricola</name>
    <dbReference type="NCBI Taxonomy" id="3110330"/>
    <lineage>
        <taxon>Bacteria</taxon>
        <taxon>Bacillati</taxon>
        <taxon>Actinomycetota</taxon>
        <taxon>Actinomycetes</taxon>
        <taxon>Micrococcales</taxon>
        <taxon>Micrococcaceae</taxon>
        <taxon>Sinomonas</taxon>
    </lineage>
</organism>
<evidence type="ECO:0000313" key="3">
    <source>
        <dbReference type="Proteomes" id="UP001304769"/>
    </source>
</evidence>
<keyword evidence="1" id="KW-0812">Transmembrane</keyword>
<feature type="transmembrane region" description="Helical" evidence="1">
    <location>
        <begin position="32"/>
        <end position="49"/>
    </location>
</feature>
<accession>A0ABU5T6G6</accession>
<dbReference type="EMBL" id="JAYGGQ010000007">
    <property type="protein sequence ID" value="MEA5455168.1"/>
    <property type="molecule type" value="Genomic_DNA"/>
</dbReference>
<keyword evidence="1" id="KW-0472">Membrane</keyword>
<feature type="transmembrane region" description="Helical" evidence="1">
    <location>
        <begin position="56"/>
        <end position="76"/>
    </location>
</feature>
<feature type="transmembrane region" description="Helical" evidence="1">
    <location>
        <begin position="157"/>
        <end position="177"/>
    </location>
</feature>
<name>A0ABU5T6G6_9MICC</name>
<dbReference type="Proteomes" id="UP001304769">
    <property type="component" value="Unassembled WGS sequence"/>
</dbReference>
<gene>
    <name evidence="2" type="ORF">SPF06_10590</name>
</gene>
<keyword evidence="1" id="KW-1133">Transmembrane helix</keyword>
<sequence>MTLLAAIYSLAAPSVYDGLVQARYLPGAFSQDAVSAVVALTVLALAAVARPDRPKVGLVALGLLGFLAYAYGIYVIERVYNSLYLVYMAVFALSFWAVVYEAMALARENPRVRLPRSVRFVSAAGALLQPLMFYPLWIATLLPLMAARQKIDTTYSIFVLDLCLIMPAFLILAVDAFRGGRIGLLLPPSAFVLGFTIILPLAAVEPAKALLGLGFDPVSFWPWLALSLLFLALGVVHLLKLQVPQTPSVRDQR</sequence>
<feature type="transmembrane region" description="Helical" evidence="1">
    <location>
        <begin position="223"/>
        <end position="243"/>
    </location>
</feature>
<reference evidence="2 3" key="1">
    <citation type="submission" date="2023-12" db="EMBL/GenBank/DDBJ databases">
        <title>Sinomonas terricola sp. nov, isolated from litchi orchard soil in Guangdong, PR China.</title>
        <authorList>
            <person name="Jiaxin W."/>
            <person name="Yang Z."/>
            <person name="Honghui Z."/>
        </authorList>
    </citation>
    <scope>NUCLEOTIDE SEQUENCE [LARGE SCALE GENOMIC DNA]</scope>
    <source>
        <strain evidence="2 3">JGH33</strain>
    </source>
</reference>
<feature type="transmembrane region" description="Helical" evidence="1">
    <location>
        <begin position="82"/>
        <end position="106"/>
    </location>
</feature>
<proteinExistence type="predicted"/>
<keyword evidence="3" id="KW-1185">Reference proteome</keyword>